<gene>
    <name evidence="16" type="ORF">CYY_003752</name>
</gene>
<evidence type="ECO:0000256" key="12">
    <source>
        <dbReference type="SAM" id="MobiDB-lite"/>
    </source>
</evidence>
<feature type="region of interest" description="Disordered" evidence="12">
    <location>
        <begin position="370"/>
        <end position="413"/>
    </location>
</feature>
<feature type="transmembrane region" description="Helical" evidence="13">
    <location>
        <begin position="6"/>
        <end position="26"/>
    </location>
</feature>
<dbReference type="InterPro" id="IPR057992">
    <property type="entry name" value="TPR_SYVN1_N"/>
</dbReference>
<dbReference type="InterPro" id="IPR013083">
    <property type="entry name" value="Znf_RING/FYVE/PHD"/>
</dbReference>
<evidence type="ECO:0000259" key="15">
    <source>
        <dbReference type="PROSITE" id="PS51140"/>
    </source>
</evidence>
<feature type="compositionally biased region" description="Polar residues" evidence="12">
    <location>
        <begin position="503"/>
        <end position="512"/>
    </location>
</feature>
<feature type="region of interest" description="Disordered" evidence="12">
    <location>
        <begin position="559"/>
        <end position="599"/>
    </location>
</feature>
<evidence type="ECO:0000256" key="7">
    <source>
        <dbReference type="ARBA" id="ARBA00022786"/>
    </source>
</evidence>
<dbReference type="SMART" id="SM00184">
    <property type="entry name" value="RING"/>
    <property type="match status" value="1"/>
</dbReference>
<dbReference type="GO" id="GO:0043130">
    <property type="term" value="F:ubiquitin binding"/>
    <property type="evidence" value="ECO:0007669"/>
    <property type="project" value="InterPro"/>
</dbReference>
<dbReference type="GO" id="GO:0061630">
    <property type="term" value="F:ubiquitin protein ligase activity"/>
    <property type="evidence" value="ECO:0007669"/>
    <property type="project" value="TreeGrafter"/>
</dbReference>
<keyword evidence="8" id="KW-0862">Zinc</keyword>
<evidence type="ECO:0000256" key="13">
    <source>
        <dbReference type="SAM" id="Phobius"/>
    </source>
</evidence>
<dbReference type="EMBL" id="AJWJ01000121">
    <property type="protein sequence ID" value="KAF2074967.1"/>
    <property type="molecule type" value="Genomic_DNA"/>
</dbReference>
<keyword evidence="4 13" id="KW-0812">Transmembrane</keyword>
<sequence length="640" mass="71962">MLYIPIPVYVTLSVLALSACITNILVNPNINDFHTAVKELLSNHGNLAIVINTIFTLLILFGKLIQYIFFGQLRDIESRNLNDRLMTYVISKLIFIFAAKEPELGPLLVWGFWFSILCCLKLFSLLSRDRFEYLNTFLPNTHAKIHFKLLLLLVGILSANLLWFYFSILVFFNEGVSNLMLLNFECFTIFFETIQTLIKYSIHLFDMSSEGVWDKRGQYIYYTEFSTDSIILAGTCAHLIHIVIIQGFTPTLLHIVLLCYFKMVFTNLNRKIAAYRNYCKLTSTMDNWYLGVSQKDLDNFHDDCAICREKVTLTAKKLPCAHIFHHSCLRAWLEQHHSCPTCRRSLFDDQNQSGTPLATTPVHTAINATSSLVNNNGNSNGNSNNTTTTTTTTAITSRTSRSSSSASSTSRLTQSQINNLQNNANHIHSLFEHIPIELIQADLLITNNVNRTIENILDGKVKDLGQGYQQVKDQQDESDVNSPGVVRIPPPASLEHDSIDIKTATTTNDITGSSSNNNSSSSLESPNRYDKETDISISRKDDQSNISESIESKLNIVHHVTDDDGGGGPSTSINSNSNSNGNGKSNNNNNECNGKPNMTMKNVDKFADSFKNTSEERYMSLQQRKKSMLEASRKQYLDSL</sequence>
<dbReference type="Pfam" id="PF25563">
    <property type="entry name" value="TPR_SYVN1_N"/>
    <property type="match status" value="1"/>
</dbReference>
<dbReference type="GO" id="GO:0005829">
    <property type="term" value="C:cytosol"/>
    <property type="evidence" value="ECO:0007669"/>
    <property type="project" value="TreeGrafter"/>
</dbReference>
<feature type="transmembrane region" description="Helical" evidence="13">
    <location>
        <begin position="107"/>
        <end position="126"/>
    </location>
</feature>
<dbReference type="CDD" id="cd14376">
    <property type="entry name" value="CUE_AUP1_AMFR_like"/>
    <property type="match status" value="1"/>
</dbReference>
<dbReference type="PROSITE" id="PS51140">
    <property type="entry name" value="CUE"/>
    <property type="match status" value="1"/>
</dbReference>
<organism evidence="16 17">
    <name type="scientific">Polysphondylium violaceum</name>
    <dbReference type="NCBI Taxonomy" id="133409"/>
    <lineage>
        <taxon>Eukaryota</taxon>
        <taxon>Amoebozoa</taxon>
        <taxon>Evosea</taxon>
        <taxon>Eumycetozoa</taxon>
        <taxon>Dictyostelia</taxon>
        <taxon>Dictyosteliales</taxon>
        <taxon>Dictyosteliaceae</taxon>
        <taxon>Polysphondylium</taxon>
    </lineage>
</organism>
<evidence type="ECO:0000259" key="14">
    <source>
        <dbReference type="PROSITE" id="PS50089"/>
    </source>
</evidence>
<evidence type="ECO:0008006" key="18">
    <source>
        <dbReference type="Google" id="ProtNLM"/>
    </source>
</evidence>
<dbReference type="Pfam" id="PF13639">
    <property type="entry name" value="zf-RING_2"/>
    <property type="match status" value="1"/>
</dbReference>
<dbReference type="GO" id="GO:0016020">
    <property type="term" value="C:membrane"/>
    <property type="evidence" value="ECO:0007669"/>
    <property type="project" value="UniProtKB-SubCell"/>
</dbReference>
<dbReference type="Gene3D" id="3.30.40.10">
    <property type="entry name" value="Zinc/RING finger domain, C3HC4 (zinc finger)"/>
    <property type="match status" value="1"/>
</dbReference>
<dbReference type="PROSITE" id="PS50089">
    <property type="entry name" value="ZF_RING_2"/>
    <property type="match status" value="1"/>
</dbReference>
<accession>A0A8J4PYN1</accession>
<dbReference type="GO" id="GO:0000151">
    <property type="term" value="C:ubiquitin ligase complex"/>
    <property type="evidence" value="ECO:0007669"/>
    <property type="project" value="TreeGrafter"/>
</dbReference>
<keyword evidence="9 13" id="KW-1133">Transmembrane helix</keyword>
<keyword evidence="3" id="KW-0808">Transferase</keyword>
<feature type="transmembrane region" description="Helical" evidence="13">
    <location>
        <begin position="47"/>
        <end position="70"/>
    </location>
</feature>
<feature type="transmembrane region" description="Helical" evidence="13">
    <location>
        <begin position="147"/>
        <end position="172"/>
    </location>
</feature>
<reference evidence="16" key="1">
    <citation type="submission" date="2020-01" db="EMBL/GenBank/DDBJ databases">
        <title>Development of genomics and gene disruption for Polysphondylium violaceum indicates a role for the polyketide synthase stlB in stalk morphogenesis.</title>
        <authorList>
            <person name="Narita B."/>
            <person name="Kawabe Y."/>
            <person name="Kin K."/>
            <person name="Saito T."/>
            <person name="Gibbs R."/>
            <person name="Kuspa A."/>
            <person name="Muzny D."/>
            <person name="Queller D."/>
            <person name="Richards S."/>
            <person name="Strassman J."/>
            <person name="Sucgang R."/>
            <person name="Worley K."/>
            <person name="Schaap P."/>
        </authorList>
    </citation>
    <scope>NUCLEOTIDE SEQUENCE</scope>
    <source>
        <strain evidence="16">QSvi11</strain>
    </source>
</reference>
<keyword evidence="6 11" id="KW-0863">Zinc-finger</keyword>
<keyword evidence="17" id="KW-1185">Reference proteome</keyword>
<dbReference type="GO" id="GO:0008270">
    <property type="term" value="F:zinc ion binding"/>
    <property type="evidence" value="ECO:0007669"/>
    <property type="project" value="UniProtKB-KW"/>
</dbReference>
<evidence type="ECO:0000256" key="10">
    <source>
        <dbReference type="ARBA" id="ARBA00023136"/>
    </source>
</evidence>
<feature type="domain" description="CUE" evidence="15">
    <location>
        <begin position="419"/>
        <end position="461"/>
    </location>
</feature>
<dbReference type="OrthoDB" id="10251342at2759"/>
<evidence type="ECO:0000256" key="5">
    <source>
        <dbReference type="ARBA" id="ARBA00022723"/>
    </source>
</evidence>
<evidence type="ECO:0000256" key="1">
    <source>
        <dbReference type="ARBA" id="ARBA00004141"/>
    </source>
</evidence>
<feature type="transmembrane region" description="Helical" evidence="13">
    <location>
        <begin position="239"/>
        <end position="261"/>
    </location>
</feature>
<dbReference type="CDD" id="cd16455">
    <property type="entry name" value="RING-H2_AMFR"/>
    <property type="match status" value="1"/>
</dbReference>
<keyword evidence="7" id="KW-0833">Ubl conjugation pathway</keyword>
<dbReference type="PANTHER" id="PTHR15067">
    <property type="entry name" value="E3 UBIQUITIN-PROTEIN LIGASE RNF8"/>
    <property type="match status" value="1"/>
</dbReference>
<evidence type="ECO:0000256" key="9">
    <source>
        <dbReference type="ARBA" id="ARBA00022989"/>
    </source>
</evidence>
<evidence type="ECO:0000256" key="8">
    <source>
        <dbReference type="ARBA" id="ARBA00022833"/>
    </source>
</evidence>
<feature type="region of interest" description="Disordered" evidence="12">
    <location>
        <begin position="473"/>
        <end position="545"/>
    </location>
</feature>
<dbReference type="SUPFAM" id="SSF57850">
    <property type="entry name" value="RING/U-box"/>
    <property type="match status" value="1"/>
</dbReference>
<dbReference type="GO" id="GO:0006511">
    <property type="term" value="P:ubiquitin-dependent protein catabolic process"/>
    <property type="evidence" value="ECO:0007669"/>
    <property type="project" value="TreeGrafter"/>
</dbReference>
<evidence type="ECO:0000313" key="16">
    <source>
        <dbReference type="EMBL" id="KAF2074967.1"/>
    </source>
</evidence>
<dbReference type="PANTHER" id="PTHR15067:SF4">
    <property type="entry name" value="E3 UBIQUITIN-PROTEIN LIGASE RNF8"/>
    <property type="match status" value="1"/>
</dbReference>
<evidence type="ECO:0000256" key="11">
    <source>
        <dbReference type="PROSITE-ProRule" id="PRU00175"/>
    </source>
</evidence>
<dbReference type="AlphaFoldDB" id="A0A8J4PYN1"/>
<keyword evidence="10 13" id="KW-0472">Membrane</keyword>
<comment type="caution">
    <text evidence="16">The sequence shown here is derived from an EMBL/GenBank/DDBJ whole genome shotgun (WGS) entry which is preliminary data.</text>
</comment>
<dbReference type="GO" id="GO:0016567">
    <property type="term" value="P:protein ubiquitination"/>
    <property type="evidence" value="ECO:0007669"/>
    <property type="project" value="TreeGrafter"/>
</dbReference>
<evidence type="ECO:0000256" key="3">
    <source>
        <dbReference type="ARBA" id="ARBA00022679"/>
    </source>
</evidence>
<feature type="compositionally biased region" description="Low complexity" evidence="12">
    <location>
        <begin position="513"/>
        <end position="522"/>
    </location>
</feature>
<keyword evidence="5" id="KW-0479">Metal-binding</keyword>
<evidence type="ECO:0000256" key="4">
    <source>
        <dbReference type="ARBA" id="ARBA00022692"/>
    </source>
</evidence>
<dbReference type="InterPro" id="IPR001841">
    <property type="entry name" value="Znf_RING"/>
</dbReference>
<evidence type="ECO:0000256" key="2">
    <source>
        <dbReference type="ARBA" id="ARBA00004906"/>
    </source>
</evidence>
<evidence type="ECO:0000256" key="6">
    <source>
        <dbReference type="ARBA" id="ARBA00022771"/>
    </source>
</evidence>
<dbReference type="InterPro" id="IPR003892">
    <property type="entry name" value="CUE"/>
</dbReference>
<evidence type="ECO:0000313" key="17">
    <source>
        <dbReference type="Proteomes" id="UP000695562"/>
    </source>
</evidence>
<feature type="compositionally biased region" description="Low complexity" evidence="12">
    <location>
        <begin position="570"/>
        <end position="594"/>
    </location>
</feature>
<comment type="pathway">
    <text evidence="2">Protein modification; protein ubiquitination.</text>
</comment>
<protein>
    <recommendedName>
        <fullName evidence="18">RING-type domain-containing protein</fullName>
    </recommendedName>
</protein>
<comment type="subcellular location">
    <subcellularLocation>
        <location evidence="1">Membrane</location>
        <topology evidence="1">Multi-pass membrane protein</topology>
    </subcellularLocation>
</comment>
<feature type="compositionally biased region" description="Basic and acidic residues" evidence="12">
    <location>
        <begin position="527"/>
        <end position="543"/>
    </location>
</feature>
<dbReference type="Gene3D" id="1.10.8.10">
    <property type="entry name" value="DNA helicase RuvA subunit, C-terminal domain"/>
    <property type="match status" value="1"/>
</dbReference>
<dbReference type="Proteomes" id="UP000695562">
    <property type="component" value="Unassembled WGS sequence"/>
</dbReference>
<feature type="domain" description="RING-type" evidence="14">
    <location>
        <begin position="304"/>
        <end position="343"/>
    </location>
</feature>
<name>A0A8J4PYN1_9MYCE</name>
<proteinExistence type="predicted"/>